<protein>
    <recommendedName>
        <fullName evidence="4">Uncharacterized AAA domain-containing protein ycf46</fullName>
    </recommendedName>
</protein>
<dbReference type="Proteomes" id="UP000629025">
    <property type="component" value="Unassembled WGS sequence"/>
</dbReference>
<reference evidence="7" key="1">
    <citation type="journal article" date="2019" name="Int. J. Syst. Evol. Microbiol.">
        <title>The Global Catalogue of Microorganisms (GCM) 10K type strain sequencing project: providing services to taxonomists for standard genome sequencing and annotation.</title>
        <authorList>
            <consortium name="The Broad Institute Genomics Platform"/>
            <consortium name="The Broad Institute Genome Sequencing Center for Infectious Disease"/>
            <person name="Wu L."/>
            <person name="Ma J."/>
        </authorList>
    </citation>
    <scope>NUCLEOTIDE SEQUENCE [LARGE SCALE GENOMIC DNA]</scope>
    <source>
        <strain evidence="7">CGMCC 1.15341</strain>
    </source>
</reference>
<keyword evidence="1" id="KW-0547">Nucleotide-binding</keyword>
<gene>
    <name evidence="6" type="ORF">GCM10011352_23780</name>
</gene>
<dbReference type="EMBL" id="BMIJ01000004">
    <property type="protein sequence ID" value="GGB96878.1"/>
    <property type="molecule type" value="Genomic_DNA"/>
</dbReference>
<evidence type="ECO:0000313" key="6">
    <source>
        <dbReference type="EMBL" id="GGB96878.1"/>
    </source>
</evidence>
<evidence type="ECO:0000256" key="2">
    <source>
        <dbReference type="ARBA" id="ARBA00022840"/>
    </source>
</evidence>
<dbReference type="InterPro" id="IPR003593">
    <property type="entry name" value="AAA+_ATPase"/>
</dbReference>
<organism evidence="6 7">
    <name type="scientific">Marinobacterium zhoushanense</name>
    <dbReference type="NCBI Taxonomy" id="1679163"/>
    <lineage>
        <taxon>Bacteria</taxon>
        <taxon>Pseudomonadati</taxon>
        <taxon>Pseudomonadota</taxon>
        <taxon>Gammaproteobacteria</taxon>
        <taxon>Oceanospirillales</taxon>
        <taxon>Oceanospirillaceae</taxon>
        <taxon>Marinobacterium</taxon>
    </lineage>
</organism>
<evidence type="ECO:0000256" key="3">
    <source>
        <dbReference type="ARBA" id="ARBA00038088"/>
    </source>
</evidence>
<name>A0ABQ1KEU9_9GAMM</name>
<proteinExistence type="inferred from homology"/>
<evidence type="ECO:0000259" key="5">
    <source>
        <dbReference type="SMART" id="SM00382"/>
    </source>
</evidence>
<dbReference type="Gene3D" id="3.40.50.300">
    <property type="entry name" value="P-loop containing nucleotide triphosphate hydrolases"/>
    <property type="match status" value="1"/>
</dbReference>
<sequence>MDLHNLKLKLKDHFPIIIIETHDEQRVVELLKSATADDNSLGTLRIWSAGEGLDLYKAPDTSKWQVEGLDTSRSSAADQADMADPLEMLKAVKEQVRDSILLLPDFHSYLSNPMVLRVVKEIAQQFYVNNTVLVFVSHAFEVPAEIERMCTHFELSMPSAEQITALVKKEAKIWALKKNERLKGDPKAIELLVRNLIGLTEADARRFIRGAIYDDGAITHSDIKGVMDAKYRMLSRGGAITYSFDLSDFSEIGGFARLKSWLEVRKPFFVEGDGTKSFDLPKGLMLIGVQGCGKSMAAKAIAGSWGVPLLKLDFGALFNKYVGESERNLREALKSAEMLSPCVLWIDEIEKGISSGGSDDSGTASRILGTLLTWMAEKTSRVFIVATANDIERLPPELLRKGRLDEIYYVDLPNTDARRAIFAVHLRKREQNPDSFDLPLLADRAEGFAGAEIEQAIVSAGYWAHSQSEPLASEHILREIEQTQPLSVVRAESIAALRHWAEGRTVSVD</sequence>
<evidence type="ECO:0000313" key="7">
    <source>
        <dbReference type="Proteomes" id="UP000629025"/>
    </source>
</evidence>
<accession>A0ABQ1KEU9</accession>
<dbReference type="SUPFAM" id="SSF52540">
    <property type="entry name" value="P-loop containing nucleoside triphosphate hydrolases"/>
    <property type="match status" value="2"/>
</dbReference>
<dbReference type="Gene3D" id="1.10.8.60">
    <property type="match status" value="1"/>
</dbReference>
<dbReference type="InterPro" id="IPR027417">
    <property type="entry name" value="P-loop_NTPase"/>
</dbReference>
<keyword evidence="7" id="KW-1185">Reference proteome</keyword>
<comment type="similarity">
    <text evidence="3">Belongs to the AAA ATPase family. Highly divergent.</text>
</comment>
<dbReference type="InterPro" id="IPR003959">
    <property type="entry name" value="ATPase_AAA_core"/>
</dbReference>
<dbReference type="Pfam" id="PF00004">
    <property type="entry name" value="AAA"/>
    <property type="match status" value="1"/>
</dbReference>
<feature type="domain" description="AAA+ ATPase" evidence="5">
    <location>
        <begin position="280"/>
        <end position="414"/>
    </location>
</feature>
<dbReference type="SMART" id="SM00382">
    <property type="entry name" value="AAA"/>
    <property type="match status" value="1"/>
</dbReference>
<dbReference type="PANTHER" id="PTHR42960:SF1">
    <property type="entry name" value="YCF46 PROTEIN"/>
    <property type="match status" value="1"/>
</dbReference>
<evidence type="ECO:0000256" key="1">
    <source>
        <dbReference type="ARBA" id="ARBA00022741"/>
    </source>
</evidence>
<dbReference type="RefSeq" id="WP_188748519.1">
    <property type="nucleotide sequence ID" value="NZ_BMIJ01000004.1"/>
</dbReference>
<evidence type="ECO:0000256" key="4">
    <source>
        <dbReference type="ARBA" id="ARBA00040480"/>
    </source>
</evidence>
<comment type="caution">
    <text evidence="6">The sequence shown here is derived from an EMBL/GenBank/DDBJ whole genome shotgun (WGS) entry which is preliminary data.</text>
</comment>
<dbReference type="PANTHER" id="PTHR42960">
    <property type="entry name" value="YCF46 PROTEIN"/>
    <property type="match status" value="1"/>
</dbReference>
<dbReference type="InterPro" id="IPR052381">
    <property type="entry name" value="AAA_domain_protein"/>
</dbReference>
<keyword evidence="2" id="KW-0067">ATP-binding</keyword>